<dbReference type="GO" id="GO:0006352">
    <property type="term" value="P:DNA-templated transcription initiation"/>
    <property type="evidence" value="ECO:0007669"/>
    <property type="project" value="InterPro"/>
</dbReference>
<accession>A0A8S5LYI3</accession>
<dbReference type="Pfam" id="PF04545">
    <property type="entry name" value="Sigma70_r4"/>
    <property type="match status" value="1"/>
</dbReference>
<dbReference type="InterPro" id="IPR013324">
    <property type="entry name" value="RNA_pol_sigma_r3/r4-like"/>
</dbReference>
<sequence length="144" mass="17310">METEGMTRERLEAYRSNRDEIKELKYKLDHLGEGDSLIGNDVIFDYRKGYPMPQAVVGYDYELGAKRRKRYKTQIAKLEVEQDCIEEWVFRIRDSRTRRIFQMYFLEGLTQEKVGRKMNMDRSVVSRKIDSYLKFAHKTQKTHL</sequence>
<organism evidence="2">
    <name type="scientific">Siphoviridae sp. ct9Y44</name>
    <dbReference type="NCBI Taxonomy" id="2826176"/>
    <lineage>
        <taxon>Viruses</taxon>
        <taxon>Duplodnaviria</taxon>
        <taxon>Heunggongvirae</taxon>
        <taxon>Uroviricota</taxon>
        <taxon>Caudoviricetes</taxon>
    </lineage>
</organism>
<evidence type="ECO:0000313" key="2">
    <source>
        <dbReference type="EMBL" id="DAD75018.1"/>
    </source>
</evidence>
<dbReference type="EMBL" id="BK014770">
    <property type="protein sequence ID" value="DAD75018.1"/>
    <property type="molecule type" value="Genomic_DNA"/>
</dbReference>
<dbReference type="InterPro" id="IPR036388">
    <property type="entry name" value="WH-like_DNA-bd_sf"/>
</dbReference>
<evidence type="ECO:0000259" key="1">
    <source>
        <dbReference type="Pfam" id="PF04545"/>
    </source>
</evidence>
<protein>
    <submittedName>
        <fullName evidence="2">Transcriptional regulator, contains sigma factor-related N-terminal domain</fullName>
    </submittedName>
</protein>
<dbReference type="SUPFAM" id="SSF88659">
    <property type="entry name" value="Sigma3 and sigma4 domains of RNA polymerase sigma factors"/>
    <property type="match status" value="1"/>
</dbReference>
<name>A0A8S5LYI3_9CAUD</name>
<feature type="domain" description="RNA polymerase sigma-70 region 4" evidence="1">
    <location>
        <begin position="95"/>
        <end position="128"/>
    </location>
</feature>
<dbReference type="GO" id="GO:0003700">
    <property type="term" value="F:DNA-binding transcription factor activity"/>
    <property type="evidence" value="ECO:0007669"/>
    <property type="project" value="InterPro"/>
</dbReference>
<dbReference type="InterPro" id="IPR007630">
    <property type="entry name" value="RNA_pol_sigma70_r4"/>
</dbReference>
<proteinExistence type="predicted"/>
<dbReference type="Gene3D" id="1.10.10.10">
    <property type="entry name" value="Winged helix-like DNA-binding domain superfamily/Winged helix DNA-binding domain"/>
    <property type="match status" value="1"/>
</dbReference>
<reference evidence="2" key="1">
    <citation type="journal article" date="2021" name="Proc. Natl. Acad. Sci. U.S.A.">
        <title>A Catalog of Tens of Thousands of Viruses from Human Metagenomes Reveals Hidden Associations with Chronic Diseases.</title>
        <authorList>
            <person name="Tisza M.J."/>
            <person name="Buck C.B."/>
        </authorList>
    </citation>
    <scope>NUCLEOTIDE SEQUENCE</scope>
    <source>
        <strain evidence="2">Ct9Y44</strain>
    </source>
</reference>